<dbReference type="InterPro" id="IPR029068">
    <property type="entry name" value="Glyas_Bleomycin-R_OHBP_Dase"/>
</dbReference>
<evidence type="ECO:0000313" key="4">
    <source>
        <dbReference type="Proteomes" id="UP000481583"/>
    </source>
</evidence>
<dbReference type="RefSeq" id="WP_165236215.1">
    <property type="nucleotide sequence ID" value="NZ_JAAKZV010000038.1"/>
</dbReference>
<feature type="domain" description="VOC" evidence="2">
    <location>
        <begin position="3"/>
        <end position="126"/>
    </location>
</feature>
<dbReference type="Pfam" id="PF18029">
    <property type="entry name" value="Glyoxalase_6"/>
    <property type="match status" value="1"/>
</dbReference>
<dbReference type="InterPro" id="IPR037523">
    <property type="entry name" value="VOC_core"/>
</dbReference>
<dbReference type="SUPFAM" id="SSF54593">
    <property type="entry name" value="Glyoxalase/Bleomycin resistance protein/Dihydroxybiphenyl dioxygenase"/>
    <property type="match status" value="1"/>
</dbReference>
<keyword evidence="4" id="KW-1185">Reference proteome</keyword>
<comment type="caution">
    <text evidence="3">The sequence shown here is derived from an EMBL/GenBank/DDBJ whole genome shotgun (WGS) entry which is preliminary data.</text>
</comment>
<dbReference type="PROSITE" id="PS51819">
    <property type="entry name" value="VOC"/>
    <property type="match status" value="1"/>
</dbReference>
<evidence type="ECO:0000259" key="2">
    <source>
        <dbReference type="PROSITE" id="PS51819"/>
    </source>
</evidence>
<name>A0A6G4TXQ3_9ACTN</name>
<evidence type="ECO:0000313" key="3">
    <source>
        <dbReference type="EMBL" id="NGN64593.1"/>
    </source>
</evidence>
<dbReference type="PANTHER" id="PTHR35908">
    <property type="entry name" value="HYPOTHETICAL FUSION PROTEIN"/>
    <property type="match status" value="1"/>
</dbReference>
<protein>
    <submittedName>
        <fullName evidence="3">VOC family protein</fullName>
    </submittedName>
</protein>
<evidence type="ECO:0000256" key="1">
    <source>
        <dbReference type="SAM" id="MobiDB-lite"/>
    </source>
</evidence>
<feature type="region of interest" description="Disordered" evidence="1">
    <location>
        <begin position="95"/>
        <end position="114"/>
    </location>
</feature>
<dbReference type="PANTHER" id="PTHR35908:SF1">
    <property type="entry name" value="CONSERVED PROTEIN"/>
    <property type="match status" value="1"/>
</dbReference>
<dbReference type="EMBL" id="JAAKZV010000038">
    <property type="protein sequence ID" value="NGN64593.1"/>
    <property type="molecule type" value="Genomic_DNA"/>
</dbReference>
<accession>A0A6G4TXQ3</accession>
<dbReference type="AlphaFoldDB" id="A0A6G4TXQ3"/>
<proteinExistence type="predicted"/>
<reference evidence="3 4" key="1">
    <citation type="submission" date="2020-02" db="EMBL/GenBank/DDBJ databases">
        <title>Whole-genome analyses of novel actinobacteria.</title>
        <authorList>
            <person name="Sahin N."/>
        </authorList>
    </citation>
    <scope>NUCLEOTIDE SEQUENCE [LARGE SCALE GENOMIC DNA]</scope>
    <source>
        <strain evidence="3 4">A7024</strain>
    </source>
</reference>
<dbReference type="InterPro" id="IPR041581">
    <property type="entry name" value="Glyoxalase_6"/>
</dbReference>
<dbReference type="Proteomes" id="UP000481583">
    <property type="component" value="Unassembled WGS sequence"/>
</dbReference>
<organism evidence="3 4">
    <name type="scientific">Streptomyces coryli</name>
    <dbReference type="NCBI Taxonomy" id="1128680"/>
    <lineage>
        <taxon>Bacteria</taxon>
        <taxon>Bacillati</taxon>
        <taxon>Actinomycetota</taxon>
        <taxon>Actinomycetes</taxon>
        <taxon>Kitasatosporales</taxon>
        <taxon>Streptomycetaceae</taxon>
        <taxon>Streptomyces</taxon>
    </lineage>
</organism>
<sequence length="128" mass="14198">MASVKQISLGVHDDARAAEFWSRALGYVRRPPRFDGDDWIVLQPAPGESGSAIAMDVSQSPPQDHPRIHLDLQAGERPLDEEVDRLVSLGARRVDWPHYPESTPPGSDPYVVLSDPEGNIFCVEGRRD</sequence>
<dbReference type="Gene3D" id="3.10.180.10">
    <property type="entry name" value="2,3-Dihydroxybiphenyl 1,2-Dioxygenase, domain 1"/>
    <property type="match status" value="1"/>
</dbReference>
<gene>
    <name evidence="3" type="ORF">G5C51_11850</name>
</gene>